<sequence length="93" mass="10499">MIDGRKDNDLREDSRRKCRVLGVWRGELRNGNGCSAGRREAGGERWTGRWERMRNDGQGEGRRGGGGGGGLWERSFSTGFGGGSRIFFYYLFF</sequence>
<dbReference type="EMBL" id="JMZZ02000215">
    <property type="protein sequence ID" value="KFX73629.1"/>
    <property type="molecule type" value="Genomic_DNA"/>
</dbReference>
<reference evidence="1" key="2">
    <citation type="submission" date="2014-07" db="EMBL/GenBank/DDBJ databases">
        <title>Genetics and epidemiology of antimicrobial resistance in B. fragilis group.</title>
        <authorList>
            <person name="Sydenham T.V."/>
            <person name="Hasman H."/>
            <person name="Kemp M."/>
            <person name="Justesen U.S."/>
        </authorList>
    </citation>
    <scope>NUCLEOTIDE SEQUENCE [LARGE SCALE GENOMIC DNA]</scope>
    <source>
        <strain evidence="1">DCMOUH0018B</strain>
    </source>
</reference>
<gene>
    <name evidence="1" type="ORF">EE52_0217120</name>
</gene>
<proteinExistence type="predicted"/>
<dbReference type="AlphaFoldDB" id="A0A0I9UME4"/>
<name>A0A0I9UME4_BACFG</name>
<accession>A0A0I9UME4</accession>
<reference evidence="1" key="1">
    <citation type="book" date="2014" name="THE 24TH EUROPEAN CONGRESS OF CLINICAL MICROBIOLOGY AND INFECTIOUS DISEASES" publisher="ECCMID 2014" city="Barcelona, Spain">
        <title>Identification of resistance genes in three multidrug-resistant Bacteroides fragilis isolates by whole genome sequencing.</title>
        <editorList>
            <person name="Unknown"/>
            <person name="A."/>
        </editorList>
        <authorList>
            <person name="Sydenham T.V."/>
            <person name="Hasman H."/>
            <person name="Wang M."/>
            <person name="Soki J."/>
            <person name="Nagy E."/>
            <person name="Justesen U.S."/>
        </authorList>
    </citation>
    <scope>NUCLEOTIDE SEQUENCE</scope>
    <source>
        <strain evidence="1">DCMOUH0018B</strain>
    </source>
</reference>
<comment type="caution">
    <text evidence="1">The sequence shown here is derived from an EMBL/GenBank/DDBJ whole genome shotgun (WGS) entry which is preliminary data.</text>
</comment>
<organism evidence="1">
    <name type="scientific">Bacteroides fragilis</name>
    <dbReference type="NCBI Taxonomy" id="817"/>
    <lineage>
        <taxon>Bacteria</taxon>
        <taxon>Pseudomonadati</taxon>
        <taxon>Bacteroidota</taxon>
        <taxon>Bacteroidia</taxon>
        <taxon>Bacteroidales</taxon>
        <taxon>Bacteroidaceae</taxon>
        <taxon>Bacteroides</taxon>
    </lineage>
</organism>
<evidence type="ECO:0000313" key="1">
    <source>
        <dbReference type="EMBL" id="KFX73629.1"/>
    </source>
</evidence>
<protein>
    <submittedName>
        <fullName evidence="1">Uncharacterized protein</fullName>
    </submittedName>
</protein>